<comment type="caution">
    <text evidence="1">The sequence shown here is derived from an EMBL/GenBank/DDBJ whole genome shotgun (WGS) entry which is preliminary data.</text>
</comment>
<evidence type="ECO:0000313" key="1">
    <source>
        <dbReference type="EMBL" id="KAK8959919.1"/>
    </source>
</evidence>
<reference evidence="1 2" key="1">
    <citation type="journal article" date="2022" name="Nat. Plants">
        <title>Genomes of leafy and leafless Platanthera orchids illuminate the evolution of mycoheterotrophy.</title>
        <authorList>
            <person name="Li M.H."/>
            <person name="Liu K.W."/>
            <person name="Li Z."/>
            <person name="Lu H.C."/>
            <person name="Ye Q.L."/>
            <person name="Zhang D."/>
            <person name="Wang J.Y."/>
            <person name="Li Y.F."/>
            <person name="Zhong Z.M."/>
            <person name="Liu X."/>
            <person name="Yu X."/>
            <person name="Liu D.K."/>
            <person name="Tu X.D."/>
            <person name="Liu B."/>
            <person name="Hao Y."/>
            <person name="Liao X.Y."/>
            <person name="Jiang Y.T."/>
            <person name="Sun W.H."/>
            <person name="Chen J."/>
            <person name="Chen Y.Q."/>
            <person name="Ai Y."/>
            <person name="Zhai J.W."/>
            <person name="Wu S.S."/>
            <person name="Zhou Z."/>
            <person name="Hsiao Y.Y."/>
            <person name="Wu W.L."/>
            <person name="Chen Y.Y."/>
            <person name="Lin Y.F."/>
            <person name="Hsu J.L."/>
            <person name="Li C.Y."/>
            <person name="Wang Z.W."/>
            <person name="Zhao X."/>
            <person name="Zhong W.Y."/>
            <person name="Ma X.K."/>
            <person name="Ma L."/>
            <person name="Huang J."/>
            <person name="Chen G.Z."/>
            <person name="Huang M.Z."/>
            <person name="Huang L."/>
            <person name="Peng D.H."/>
            <person name="Luo Y.B."/>
            <person name="Zou S.Q."/>
            <person name="Chen S.P."/>
            <person name="Lan S."/>
            <person name="Tsai W.C."/>
            <person name="Van de Peer Y."/>
            <person name="Liu Z.J."/>
        </authorList>
    </citation>
    <scope>NUCLEOTIDE SEQUENCE [LARGE SCALE GENOMIC DNA]</scope>
    <source>
        <strain evidence="1">Lor288</strain>
    </source>
</reference>
<accession>A0ABR2M8B1</accession>
<protein>
    <submittedName>
        <fullName evidence="1">Uncharacterized protein</fullName>
    </submittedName>
</protein>
<dbReference type="EMBL" id="JBBWWR010000011">
    <property type="protein sequence ID" value="KAK8959919.1"/>
    <property type="molecule type" value="Genomic_DNA"/>
</dbReference>
<organism evidence="1 2">
    <name type="scientific">Platanthera guangdongensis</name>
    <dbReference type="NCBI Taxonomy" id="2320717"/>
    <lineage>
        <taxon>Eukaryota</taxon>
        <taxon>Viridiplantae</taxon>
        <taxon>Streptophyta</taxon>
        <taxon>Embryophyta</taxon>
        <taxon>Tracheophyta</taxon>
        <taxon>Spermatophyta</taxon>
        <taxon>Magnoliopsida</taxon>
        <taxon>Liliopsida</taxon>
        <taxon>Asparagales</taxon>
        <taxon>Orchidaceae</taxon>
        <taxon>Orchidoideae</taxon>
        <taxon>Orchideae</taxon>
        <taxon>Orchidinae</taxon>
        <taxon>Platanthera</taxon>
    </lineage>
</organism>
<proteinExistence type="predicted"/>
<dbReference type="Proteomes" id="UP001412067">
    <property type="component" value="Unassembled WGS sequence"/>
</dbReference>
<sequence>MEVSRSLSVMRKERDWPTRTTFDCHFWPQLRVIDNHPVFVPFTLTFTISKLL</sequence>
<gene>
    <name evidence="1" type="ORF">KSP40_PGU014349</name>
</gene>
<evidence type="ECO:0000313" key="2">
    <source>
        <dbReference type="Proteomes" id="UP001412067"/>
    </source>
</evidence>
<name>A0ABR2M8B1_9ASPA</name>
<keyword evidence="2" id="KW-1185">Reference proteome</keyword>